<dbReference type="RefSeq" id="WP_164845360.1">
    <property type="nucleotide sequence ID" value="NZ_FPBD01000011.1"/>
</dbReference>
<dbReference type="PROSITE" id="PS51257">
    <property type="entry name" value="PROKAR_LIPOPROTEIN"/>
    <property type="match status" value="1"/>
</dbReference>
<accession>A0A1I7DVB4</accession>
<name>A0A1I7DVB4_9HYPH</name>
<gene>
    <name evidence="3" type="ORF">SAMN05444141_11166</name>
</gene>
<dbReference type="Pfam" id="PF08139">
    <property type="entry name" value="LPAM_1"/>
    <property type="match status" value="1"/>
</dbReference>
<evidence type="ECO:0000256" key="2">
    <source>
        <dbReference type="ARBA" id="ARBA00022729"/>
    </source>
</evidence>
<evidence type="ECO:0000313" key="3">
    <source>
        <dbReference type="EMBL" id="SFU15627.1"/>
    </source>
</evidence>
<protein>
    <recommendedName>
        <fullName evidence="1">Type IV secretion system putative lipoprotein virB7</fullName>
    </recommendedName>
</protein>
<evidence type="ECO:0000313" key="4">
    <source>
        <dbReference type="Proteomes" id="UP000183371"/>
    </source>
</evidence>
<dbReference type="InterPro" id="IPR012640">
    <property type="entry name" value="Membr_lipoprot_lipid_attach_CS"/>
</dbReference>
<organism evidence="3 4">
    <name type="scientific">Pseudovibrio denitrificans</name>
    <dbReference type="NCBI Taxonomy" id="258256"/>
    <lineage>
        <taxon>Bacteria</taxon>
        <taxon>Pseudomonadati</taxon>
        <taxon>Pseudomonadota</taxon>
        <taxon>Alphaproteobacteria</taxon>
        <taxon>Hyphomicrobiales</taxon>
        <taxon>Stappiaceae</taxon>
        <taxon>Pseudovibrio</taxon>
    </lineage>
</organism>
<evidence type="ECO:0000256" key="1">
    <source>
        <dbReference type="ARBA" id="ARBA00017922"/>
    </source>
</evidence>
<dbReference type="Proteomes" id="UP000183371">
    <property type="component" value="Unassembled WGS sequence"/>
</dbReference>
<reference evidence="4" key="1">
    <citation type="submission" date="2016-10" db="EMBL/GenBank/DDBJ databases">
        <authorList>
            <person name="Varghese N."/>
            <person name="Submissions S."/>
        </authorList>
    </citation>
    <scope>NUCLEOTIDE SEQUENCE [LARGE SCALE GENOMIC DNA]</scope>
    <source>
        <strain evidence="4">DSM 17465</strain>
    </source>
</reference>
<dbReference type="AlphaFoldDB" id="A0A1I7DVB4"/>
<keyword evidence="2" id="KW-0732">Signal</keyword>
<proteinExistence type="predicted"/>
<keyword evidence="4" id="KW-1185">Reference proteome</keyword>
<sequence>MRKRFIPFLSIVLLLAGCQTTEMPYEPVNTDEMRPSPCACVDLEYQPQTFEWVDAAQA</sequence>
<dbReference type="EMBL" id="FPBD01000011">
    <property type="protein sequence ID" value="SFU15627.1"/>
    <property type="molecule type" value="Genomic_DNA"/>
</dbReference>